<feature type="transmembrane region" description="Helical" evidence="2">
    <location>
        <begin position="88"/>
        <end position="109"/>
    </location>
</feature>
<dbReference type="PANTHER" id="PTHR33269">
    <property type="entry name" value="NADH-UBIQUINONE OXIDOREDUCTASE CHAIN 6"/>
    <property type="match status" value="1"/>
</dbReference>
<comment type="function">
    <text evidence="2">NDH-1 shuttles electrons from NADH, via FMN and iron-sulfur (Fe-S) centers, to quinones in the respiratory chain. Couples the redox reaction to proton translocation (for every two electrons transferred, four hydrogen ions are translocated across the cytoplasmic membrane), and thus conserves the redox energy in a proton gradient.</text>
</comment>
<keyword evidence="2" id="KW-0472">Membrane</keyword>
<keyword evidence="2" id="KW-0520">NAD</keyword>
<dbReference type="PANTHER" id="PTHR33269:SF17">
    <property type="entry name" value="NADH-UBIQUINONE OXIDOREDUCTASE CHAIN 6"/>
    <property type="match status" value="1"/>
</dbReference>
<dbReference type="EMBL" id="OKRB01000113">
    <property type="protein sequence ID" value="SPE26275.1"/>
    <property type="molecule type" value="Genomic_DNA"/>
</dbReference>
<protein>
    <recommendedName>
        <fullName evidence="2">NADH-quinone oxidoreductase subunit J</fullName>
        <ecNumber evidence="2">7.1.1.-</ecNumber>
    </recommendedName>
</protein>
<sequence>MYLILFIVFAGFCLAGAINLLLQTHPINSALSLIVVMTSLAVLYLLLGAEFLAIAQIIVYAGAVMVLFTFVVMLLNAGREERTLGSRAARPIGFTAVVVLLAVFATVILRVQGLNPAVLGHGLTNAPNQSNLVLLSQVLFHELLLPFEVTSVLILIAILGAVAIARREGAERTAEK</sequence>
<feature type="transmembrane region" description="Helical" evidence="2">
    <location>
        <begin position="29"/>
        <end position="47"/>
    </location>
</feature>
<dbReference type="AlphaFoldDB" id="A0A2N9LT30"/>
<dbReference type="Pfam" id="PF00499">
    <property type="entry name" value="Oxidored_q3"/>
    <property type="match status" value="1"/>
</dbReference>
<gene>
    <name evidence="3" type="primary">nuoJ</name>
    <name evidence="3" type="ORF">SBA5_540032</name>
</gene>
<keyword evidence="2" id="KW-1133">Transmembrane helix</keyword>
<comment type="catalytic activity">
    <reaction evidence="2">
        <text>a quinone + NADH + 5 H(+)(in) = a quinol + NAD(+) + 4 H(+)(out)</text>
        <dbReference type="Rhea" id="RHEA:57888"/>
        <dbReference type="ChEBI" id="CHEBI:15378"/>
        <dbReference type="ChEBI" id="CHEBI:24646"/>
        <dbReference type="ChEBI" id="CHEBI:57540"/>
        <dbReference type="ChEBI" id="CHEBI:57945"/>
        <dbReference type="ChEBI" id="CHEBI:132124"/>
    </reaction>
</comment>
<evidence type="ECO:0000313" key="4">
    <source>
        <dbReference type="Proteomes" id="UP000239735"/>
    </source>
</evidence>
<dbReference type="InterPro" id="IPR001457">
    <property type="entry name" value="NADH_UbQ/plastoQ_OxRdtase_su6"/>
</dbReference>
<dbReference type="OrthoDB" id="9790848at2"/>
<evidence type="ECO:0000256" key="2">
    <source>
        <dbReference type="RuleBase" id="RU004429"/>
    </source>
</evidence>
<keyword evidence="2" id="KW-1003">Cell membrane</keyword>
<accession>A0A2N9LT30</accession>
<reference evidence="4" key="1">
    <citation type="submission" date="2018-02" db="EMBL/GenBank/DDBJ databases">
        <authorList>
            <person name="Hausmann B."/>
        </authorList>
    </citation>
    <scope>NUCLEOTIDE SEQUENCE [LARGE SCALE GENOMIC DNA]</scope>
    <source>
        <strain evidence="4">Peat soil MAG SbA5</strain>
    </source>
</reference>
<feature type="transmembrane region" description="Helical" evidence="2">
    <location>
        <begin position="53"/>
        <end position="76"/>
    </location>
</feature>
<dbReference type="EC" id="7.1.1.-" evidence="2"/>
<proteinExistence type="inferred from homology"/>
<evidence type="ECO:0000256" key="1">
    <source>
        <dbReference type="ARBA" id="ARBA00005698"/>
    </source>
</evidence>
<dbReference type="Gene3D" id="1.20.120.1200">
    <property type="entry name" value="NADH-ubiquinone/plastoquinone oxidoreductase chain 6, subunit NuoJ"/>
    <property type="match status" value="1"/>
</dbReference>
<dbReference type="GO" id="GO:0008137">
    <property type="term" value="F:NADH dehydrogenase (ubiquinone) activity"/>
    <property type="evidence" value="ECO:0007669"/>
    <property type="project" value="UniProtKB-UniRule"/>
</dbReference>
<dbReference type="GO" id="GO:0048038">
    <property type="term" value="F:quinone binding"/>
    <property type="evidence" value="ECO:0007669"/>
    <property type="project" value="UniProtKB-UniRule"/>
</dbReference>
<dbReference type="InterPro" id="IPR042106">
    <property type="entry name" value="Nuo/plastoQ_OxRdtase_6_NuoJ"/>
</dbReference>
<organism evidence="3 4">
    <name type="scientific">Candidatus Sulfuritelmatomonas gaucii</name>
    <dbReference type="NCBI Taxonomy" id="2043161"/>
    <lineage>
        <taxon>Bacteria</taxon>
        <taxon>Pseudomonadati</taxon>
        <taxon>Acidobacteriota</taxon>
        <taxon>Terriglobia</taxon>
        <taxon>Terriglobales</taxon>
        <taxon>Acidobacteriaceae</taxon>
        <taxon>Candidatus Sulfuritelmatomonas</taxon>
    </lineage>
</organism>
<keyword evidence="2" id="KW-0812">Transmembrane</keyword>
<feature type="transmembrane region" description="Helical" evidence="2">
    <location>
        <begin position="6"/>
        <end position="22"/>
    </location>
</feature>
<feature type="transmembrane region" description="Helical" evidence="2">
    <location>
        <begin position="143"/>
        <end position="165"/>
    </location>
</feature>
<evidence type="ECO:0000313" key="3">
    <source>
        <dbReference type="EMBL" id="SPE26275.1"/>
    </source>
</evidence>
<comment type="subcellular location">
    <subcellularLocation>
        <location evidence="2">Cell membrane</location>
        <topology evidence="2">Multi-pass membrane protein</topology>
    </subcellularLocation>
</comment>
<dbReference type="Proteomes" id="UP000239735">
    <property type="component" value="Unassembled WGS sequence"/>
</dbReference>
<dbReference type="GO" id="GO:0005886">
    <property type="term" value="C:plasma membrane"/>
    <property type="evidence" value="ECO:0007669"/>
    <property type="project" value="UniProtKB-SubCell"/>
</dbReference>
<keyword evidence="2" id="KW-0874">Quinone</keyword>
<comment type="similarity">
    <text evidence="1 2">Belongs to the complex I subunit 6 family.</text>
</comment>
<name>A0A2N9LT30_9BACT</name>